<dbReference type="InterPro" id="IPR000800">
    <property type="entry name" value="Notch_dom"/>
</dbReference>
<organism evidence="7 8">
    <name type="scientific">Aphanomyces stellatus</name>
    <dbReference type="NCBI Taxonomy" id="120398"/>
    <lineage>
        <taxon>Eukaryota</taxon>
        <taxon>Sar</taxon>
        <taxon>Stramenopiles</taxon>
        <taxon>Oomycota</taxon>
        <taxon>Saprolegniomycetes</taxon>
        <taxon>Saprolegniales</taxon>
        <taxon>Verrucalvaceae</taxon>
        <taxon>Aphanomyces</taxon>
    </lineage>
</organism>
<gene>
    <name evidence="7" type="primary">Aste57867_8461</name>
    <name evidence="6" type="ORF">As57867_008429</name>
    <name evidence="7" type="ORF">ASTE57867_8461</name>
</gene>
<dbReference type="OrthoDB" id="78056at2759"/>
<dbReference type="AlphaFoldDB" id="A0A485KKH4"/>
<evidence type="ECO:0000256" key="1">
    <source>
        <dbReference type="ARBA" id="ARBA00022737"/>
    </source>
</evidence>
<dbReference type="SUPFAM" id="SSF52058">
    <property type="entry name" value="L domain-like"/>
    <property type="match status" value="1"/>
</dbReference>
<feature type="transmembrane region" description="Helical" evidence="4">
    <location>
        <begin position="196"/>
        <end position="216"/>
    </location>
</feature>
<proteinExistence type="predicted"/>
<sequence length="634" mass="70411">MQAIQVRRQATVPSSRQAGLRRGHSLATLQLLSCFQRPVRILATLKHFVSCLYFLIMCFLYFTTSPTDSRAMLAYAQTPVGVLMGVFAALHFHGLVQATCRRRRRSTAGGSFRGGWSILARHLAPSTQLALFHGCDVMCQSYQAYHNSFYLVDRMSAFGFSVVVALNCMVTPWFLLSRHKVIHASVVPLVESFLGFLVSTLFQSVVFLAPAIRFTIDHHVKHDTPFTTRLILLGRCMLVSSPLDLVTKFAIQFSSYATLHKLVQSFAAGAHRPAKTSPSTAHDSTTSSRVQTHFQLDFRHHRLLVVYALASTTWGIALVSYSATATWHREACPATCLYAFAPWWTSTCQCGYVMLNCDATMSNDTDDVVVVDALLRPDQLGTMLFCIDIQRCALPHGIPLATLAPFQNLYDLHITFSNMTDWEPGPLVSTDAKFPPSLMALSIRYSKLTVVPTIFRTLPVNMAYLRLEGASIPAIPDTFYRAWETIPWIALNNLNLTSFPAALDGSTLEQLELRGNRIDVMPKDWLPPAPMTLIDLSANTLVDGPWSWAKHGRVLELSSNPILTCNNIDPTYLTTRYVVLDDTPYCASSLGVDCQSKCNSLCQTKMIGDGRCDWACFSDKCSFDGGDCDSLGFT</sequence>
<reference evidence="7 8" key="1">
    <citation type="submission" date="2019-03" db="EMBL/GenBank/DDBJ databases">
        <authorList>
            <person name="Gaulin E."/>
            <person name="Dumas B."/>
        </authorList>
    </citation>
    <scope>NUCLEOTIDE SEQUENCE [LARGE SCALE GENOMIC DNA]</scope>
    <source>
        <strain evidence="7">CBS 568.67</strain>
    </source>
</reference>
<feature type="transmembrane region" description="Helical" evidence="4">
    <location>
        <begin position="303"/>
        <end position="323"/>
    </location>
</feature>
<feature type="transmembrane region" description="Helical" evidence="4">
    <location>
        <begin position="74"/>
        <end position="96"/>
    </location>
</feature>
<dbReference type="Gene3D" id="4.10.470.20">
    <property type="match status" value="1"/>
</dbReference>
<evidence type="ECO:0000256" key="2">
    <source>
        <dbReference type="ARBA" id="ARBA00023157"/>
    </source>
</evidence>
<dbReference type="Gene3D" id="3.80.10.10">
    <property type="entry name" value="Ribonuclease Inhibitor"/>
    <property type="match status" value="1"/>
</dbReference>
<evidence type="ECO:0000313" key="8">
    <source>
        <dbReference type="Proteomes" id="UP000332933"/>
    </source>
</evidence>
<keyword evidence="4" id="KW-0812">Transmembrane</keyword>
<dbReference type="Proteomes" id="UP000332933">
    <property type="component" value="Unassembled WGS sequence"/>
</dbReference>
<dbReference type="Pfam" id="PF00066">
    <property type="entry name" value="Notch"/>
    <property type="match status" value="1"/>
</dbReference>
<protein>
    <submittedName>
        <fullName evidence="7">Aste57867_8461 protein</fullName>
    </submittedName>
</protein>
<dbReference type="InterPro" id="IPR032675">
    <property type="entry name" value="LRR_dom_sf"/>
</dbReference>
<dbReference type="EMBL" id="CAADRA010005124">
    <property type="protein sequence ID" value="VFT85347.1"/>
    <property type="molecule type" value="Genomic_DNA"/>
</dbReference>
<evidence type="ECO:0000256" key="3">
    <source>
        <dbReference type="ARBA" id="ARBA00023180"/>
    </source>
</evidence>
<feature type="transmembrane region" description="Helical" evidence="4">
    <location>
        <begin position="41"/>
        <end position="62"/>
    </location>
</feature>
<keyword evidence="8" id="KW-1185">Reference proteome</keyword>
<keyword evidence="2" id="KW-1015">Disulfide bond</keyword>
<keyword evidence="4" id="KW-0472">Membrane</keyword>
<evidence type="ECO:0000259" key="5">
    <source>
        <dbReference type="Pfam" id="PF00066"/>
    </source>
</evidence>
<evidence type="ECO:0000313" key="7">
    <source>
        <dbReference type="EMBL" id="VFT85347.1"/>
    </source>
</evidence>
<feature type="domain" description="LNR" evidence="5">
    <location>
        <begin position="596"/>
        <end position="629"/>
    </location>
</feature>
<feature type="transmembrane region" description="Helical" evidence="4">
    <location>
        <begin position="157"/>
        <end position="176"/>
    </location>
</feature>
<evidence type="ECO:0000313" key="6">
    <source>
        <dbReference type="EMBL" id="KAF0701015.1"/>
    </source>
</evidence>
<evidence type="ECO:0000256" key="4">
    <source>
        <dbReference type="SAM" id="Phobius"/>
    </source>
</evidence>
<name>A0A485KKH4_9STRA</name>
<reference evidence="6" key="2">
    <citation type="submission" date="2019-06" db="EMBL/GenBank/DDBJ databases">
        <title>Genomics analysis of Aphanomyces spp. identifies a new class of oomycete effector associated with host adaptation.</title>
        <authorList>
            <person name="Gaulin E."/>
        </authorList>
    </citation>
    <scope>NUCLEOTIDE SEQUENCE</scope>
    <source>
        <strain evidence="6">CBS 578.67</strain>
    </source>
</reference>
<accession>A0A485KKH4</accession>
<dbReference type="EMBL" id="VJMH01005103">
    <property type="protein sequence ID" value="KAF0701015.1"/>
    <property type="molecule type" value="Genomic_DNA"/>
</dbReference>
<keyword evidence="4" id="KW-1133">Transmembrane helix</keyword>
<keyword evidence="3" id="KW-0325">Glycoprotein</keyword>
<keyword evidence="1" id="KW-0677">Repeat</keyword>